<organism evidence="2 3">
    <name type="scientific">Hibiscus sabdariffa</name>
    <name type="common">roselle</name>
    <dbReference type="NCBI Taxonomy" id="183260"/>
    <lineage>
        <taxon>Eukaryota</taxon>
        <taxon>Viridiplantae</taxon>
        <taxon>Streptophyta</taxon>
        <taxon>Embryophyta</taxon>
        <taxon>Tracheophyta</taxon>
        <taxon>Spermatophyta</taxon>
        <taxon>Magnoliopsida</taxon>
        <taxon>eudicotyledons</taxon>
        <taxon>Gunneridae</taxon>
        <taxon>Pentapetalae</taxon>
        <taxon>rosids</taxon>
        <taxon>malvids</taxon>
        <taxon>Malvales</taxon>
        <taxon>Malvaceae</taxon>
        <taxon>Malvoideae</taxon>
        <taxon>Hibiscus</taxon>
    </lineage>
</organism>
<protein>
    <recommendedName>
        <fullName evidence="1">Dynamin GTPase effector domain-containing protein</fullName>
    </recommendedName>
</protein>
<evidence type="ECO:0000313" key="2">
    <source>
        <dbReference type="EMBL" id="KAK9015812.1"/>
    </source>
</evidence>
<accession>A0ABR2RSF4</accession>
<keyword evidence="3" id="KW-1185">Reference proteome</keyword>
<dbReference type="EMBL" id="JBBPBN010000021">
    <property type="protein sequence ID" value="KAK9015812.1"/>
    <property type="molecule type" value="Genomic_DNA"/>
</dbReference>
<proteinExistence type="predicted"/>
<comment type="caution">
    <text evidence="2">The sequence shown here is derived from an EMBL/GenBank/DDBJ whole genome shotgun (WGS) entry which is preliminary data.</text>
</comment>
<name>A0ABR2RSF4_9ROSI</name>
<gene>
    <name evidence="2" type="ORF">V6N11_006906</name>
</gene>
<evidence type="ECO:0000259" key="1">
    <source>
        <dbReference type="Pfam" id="PF02212"/>
    </source>
</evidence>
<evidence type="ECO:0000313" key="3">
    <source>
        <dbReference type="Proteomes" id="UP001396334"/>
    </source>
</evidence>
<feature type="domain" description="Dynamin GTPase effector" evidence="1">
    <location>
        <begin position="112"/>
        <end position="143"/>
    </location>
</feature>
<reference evidence="2 3" key="1">
    <citation type="journal article" date="2024" name="G3 (Bethesda)">
        <title>Genome assembly of Hibiscus sabdariffa L. provides insights into metabolisms of medicinal natural products.</title>
        <authorList>
            <person name="Kim T."/>
        </authorList>
    </citation>
    <scope>NUCLEOTIDE SEQUENCE [LARGE SCALE GENOMIC DNA]</scope>
    <source>
        <strain evidence="2">TK-2024</strain>
        <tissue evidence="2">Old leaves</tissue>
    </source>
</reference>
<dbReference type="Pfam" id="PF02212">
    <property type="entry name" value="GED"/>
    <property type="match status" value="1"/>
</dbReference>
<sequence>MGAGANIGVFDNGISTTEHVAVNPLAAANQFSGDDTSAMIATQAEVTDNSWYADTGAMSHIATEISDLASSSRQFPLALPSLPVNCEIPTGSVVHVILKGIVQKALSETPARQLGKLLDEDPAVVQRRANLAKRLELYRSAQHEAMHFPVKLMGYCFAVTGKVIVIIKKKPPGCFHRNTPPCDRAPWPEIQGSPPCFEAVKTGKY</sequence>
<dbReference type="InterPro" id="IPR003130">
    <property type="entry name" value="GED"/>
</dbReference>
<dbReference type="Proteomes" id="UP001396334">
    <property type="component" value="Unassembled WGS sequence"/>
</dbReference>